<dbReference type="AlphaFoldDB" id="A0A816MJJ0"/>
<feature type="coiled-coil region" evidence="1">
    <location>
        <begin position="44"/>
        <end position="74"/>
    </location>
</feature>
<organism evidence="3">
    <name type="scientific">Brassica napus</name>
    <name type="common">Rape</name>
    <dbReference type="NCBI Taxonomy" id="3708"/>
    <lineage>
        <taxon>Eukaryota</taxon>
        <taxon>Viridiplantae</taxon>
        <taxon>Streptophyta</taxon>
        <taxon>Embryophyta</taxon>
        <taxon>Tracheophyta</taxon>
        <taxon>Spermatophyta</taxon>
        <taxon>Magnoliopsida</taxon>
        <taxon>eudicotyledons</taxon>
        <taxon>Gunneridae</taxon>
        <taxon>Pentapetalae</taxon>
        <taxon>rosids</taxon>
        <taxon>malvids</taxon>
        <taxon>Brassicales</taxon>
        <taxon>Brassicaceae</taxon>
        <taxon>Brassiceae</taxon>
        <taxon>Brassica</taxon>
    </lineage>
</organism>
<protein>
    <submittedName>
        <fullName evidence="3">(rape) hypothetical protein</fullName>
    </submittedName>
</protein>
<dbReference type="Proteomes" id="UP001295469">
    <property type="component" value="Chromosome C07"/>
</dbReference>
<reference evidence="3" key="1">
    <citation type="submission" date="2021-01" db="EMBL/GenBank/DDBJ databases">
        <authorList>
            <consortium name="Genoscope - CEA"/>
            <person name="William W."/>
        </authorList>
    </citation>
    <scope>NUCLEOTIDE SEQUENCE</scope>
</reference>
<feature type="region of interest" description="Disordered" evidence="2">
    <location>
        <begin position="1"/>
        <end position="24"/>
    </location>
</feature>
<evidence type="ECO:0000256" key="1">
    <source>
        <dbReference type="SAM" id="Coils"/>
    </source>
</evidence>
<dbReference type="EMBL" id="HG994371">
    <property type="protein sequence ID" value="CAF1987681.1"/>
    <property type="molecule type" value="Genomic_DNA"/>
</dbReference>
<accession>A0A816MJJ0</accession>
<proteinExistence type="predicted"/>
<evidence type="ECO:0000313" key="3">
    <source>
        <dbReference type="EMBL" id="CAF1987681.1"/>
    </source>
</evidence>
<gene>
    <name evidence="3" type="ORF">DARMORV10_C07P26190.1</name>
</gene>
<name>A0A816MJJ0_BRANA</name>
<keyword evidence="1" id="KW-0175">Coiled coil</keyword>
<evidence type="ECO:0000256" key="2">
    <source>
        <dbReference type="SAM" id="MobiDB-lite"/>
    </source>
</evidence>
<sequence>MDEQHKKVLRREKDNSRELQGDLHMVKDQMKTKKNSRHSAQLEVNSISEQIDLLEDLKAEKEKLKTKLLLAEDELFNVKVLPIDWDQIGRNIYLANHWPSK</sequence>